<gene>
    <name evidence="2" type="ORF">DW813_14775</name>
</gene>
<dbReference type="InterPro" id="IPR052043">
    <property type="entry name" value="PolySaccharide_Degr_Enz"/>
</dbReference>
<evidence type="ECO:0000256" key="1">
    <source>
        <dbReference type="ARBA" id="ARBA00022801"/>
    </source>
</evidence>
<accession>A0A396ACF4</accession>
<dbReference type="AlphaFoldDB" id="A0A396ACF4"/>
<name>A0A396ACF4_9FIRM</name>
<dbReference type="EMBL" id="QSIQ01000032">
    <property type="protein sequence ID" value="RHC99846.1"/>
    <property type="molecule type" value="Genomic_DNA"/>
</dbReference>
<dbReference type="Pfam" id="PF07470">
    <property type="entry name" value="Glyco_hydro_88"/>
    <property type="match status" value="1"/>
</dbReference>
<comment type="caution">
    <text evidence="2">The sequence shown here is derived from an EMBL/GenBank/DDBJ whole genome shotgun (WGS) entry which is preliminary data.</text>
</comment>
<proteinExistence type="predicted"/>
<dbReference type="InterPro" id="IPR012341">
    <property type="entry name" value="6hp_glycosidase-like_sf"/>
</dbReference>
<dbReference type="Proteomes" id="UP000266391">
    <property type="component" value="Unassembled WGS sequence"/>
</dbReference>
<dbReference type="InterPro" id="IPR008928">
    <property type="entry name" value="6-hairpin_glycosidase_sf"/>
</dbReference>
<dbReference type="PANTHER" id="PTHR33886:SF8">
    <property type="entry name" value="UNSATURATED RHAMNOGALACTURONAN HYDROLASE (EUROFUNG)"/>
    <property type="match status" value="1"/>
</dbReference>
<evidence type="ECO:0000313" key="2">
    <source>
        <dbReference type="EMBL" id="RHC99846.1"/>
    </source>
</evidence>
<dbReference type="RefSeq" id="WP_118093614.1">
    <property type="nucleotide sequence ID" value="NZ_DAWCXE010000023.1"/>
</dbReference>
<reference evidence="2 3" key="1">
    <citation type="submission" date="2018-08" db="EMBL/GenBank/DDBJ databases">
        <title>A genome reference for cultivated species of the human gut microbiota.</title>
        <authorList>
            <person name="Zou Y."/>
            <person name="Xue W."/>
            <person name="Luo G."/>
        </authorList>
    </citation>
    <scope>NUCLEOTIDE SEQUENCE [LARGE SCALE GENOMIC DNA]</scope>
    <source>
        <strain evidence="2 3">AM32-8LB</strain>
    </source>
</reference>
<dbReference type="Gene3D" id="1.50.10.10">
    <property type="match status" value="1"/>
</dbReference>
<evidence type="ECO:0008006" key="4">
    <source>
        <dbReference type="Google" id="ProtNLM"/>
    </source>
</evidence>
<dbReference type="GO" id="GO:0005975">
    <property type="term" value="P:carbohydrate metabolic process"/>
    <property type="evidence" value="ECO:0007669"/>
    <property type="project" value="InterPro"/>
</dbReference>
<protein>
    <recommendedName>
        <fullName evidence="4">Glycosyl hydrolase family 88</fullName>
    </recommendedName>
</protein>
<organism evidence="2 3">
    <name type="scientific">Roseburia inulinivorans</name>
    <dbReference type="NCBI Taxonomy" id="360807"/>
    <lineage>
        <taxon>Bacteria</taxon>
        <taxon>Bacillati</taxon>
        <taxon>Bacillota</taxon>
        <taxon>Clostridia</taxon>
        <taxon>Lachnospirales</taxon>
        <taxon>Lachnospiraceae</taxon>
        <taxon>Roseburia</taxon>
    </lineage>
</organism>
<sequence>MDFDKTIGVYLENTEWKGRTDIGCLLNGCRQMYAATQDERYQKFILQYVEKMSEEWENAFSKTDVTKKINAGSAWIFAYEKTGEEKYKEYIERMKDDLMGLSRTAEGSLCEEGDHKKLMTGQHLYEVLPFYMEYETRYHNKAGYNDIVNQLTEMRSGKDAIWYVMALIDVLDHMSIEIFEHYKSLQEIFKKTIKCIPLGGDAKMQKVCMGYAILKACNIGILNPEKYLETGRTLIDGAIDEPFDQKDDVSMGIMMMAYAQFIRVM</sequence>
<dbReference type="InterPro" id="IPR010905">
    <property type="entry name" value="Glyco_hydro_88"/>
</dbReference>
<evidence type="ECO:0000313" key="3">
    <source>
        <dbReference type="Proteomes" id="UP000266391"/>
    </source>
</evidence>
<dbReference type="PANTHER" id="PTHR33886">
    <property type="entry name" value="UNSATURATED RHAMNOGALACTURONAN HYDROLASE (EUROFUNG)"/>
    <property type="match status" value="1"/>
</dbReference>
<dbReference type="SUPFAM" id="SSF48208">
    <property type="entry name" value="Six-hairpin glycosidases"/>
    <property type="match status" value="1"/>
</dbReference>
<keyword evidence="1" id="KW-0378">Hydrolase</keyword>
<dbReference type="GO" id="GO:0016787">
    <property type="term" value="F:hydrolase activity"/>
    <property type="evidence" value="ECO:0007669"/>
    <property type="project" value="UniProtKB-KW"/>
</dbReference>